<sequence>LRVDLLFRRGAGHCRERAGGLVGTQDARVRREVDVKAFRGVNLRNNARVYRTEFIAHCKAGGSRFSLKLPFQGGETMTDERLNARCDGVTGRQLSGTTTWFSRKKAGTLRVKSVEQLENRERFREELPVHFNGGNVAHRIPREVRLRALLAIKQVHRHVGVRDALPGKRDADAVARGGTPIAVEDRGGHGGERYTNRHRRGREGRDAPFEGRPH</sequence>
<accession>A0ABR0B9E8</accession>
<protein>
    <submittedName>
        <fullName evidence="2">Uncharacterized protein</fullName>
    </submittedName>
</protein>
<proteinExistence type="predicted"/>
<evidence type="ECO:0000313" key="2">
    <source>
        <dbReference type="EMBL" id="KAK4045203.1"/>
    </source>
</evidence>
<dbReference type="Proteomes" id="UP001234178">
    <property type="component" value="Unassembled WGS sequence"/>
</dbReference>
<name>A0ABR0B9E8_9CRUS</name>
<feature type="region of interest" description="Disordered" evidence="1">
    <location>
        <begin position="171"/>
        <end position="214"/>
    </location>
</feature>
<keyword evidence="3" id="KW-1185">Reference proteome</keyword>
<feature type="compositionally biased region" description="Basic and acidic residues" evidence="1">
    <location>
        <begin position="183"/>
        <end position="195"/>
    </location>
</feature>
<comment type="caution">
    <text evidence="2">The sequence shown here is derived from an EMBL/GenBank/DDBJ whole genome shotgun (WGS) entry which is preliminary data.</text>
</comment>
<organism evidence="2 3">
    <name type="scientific">Daphnia magna</name>
    <dbReference type="NCBI Taxonomy" id="35525"/>
    <lineage>
        <taxon>Eukaryota</taxon>
        <taxon>Metazoa</taxon>
        <taxon>Ecdysozoa</taxon>
        <taxon>Arthropoda</taxon>
        <taxon>Crustacea</taxon>
        <taxon>Branchiopoda</taxon>
        <taxon>Diplostraca</taxon>
        <taxon>Cladocera</taxon>
        <taxon>Anomopoda</taxon>
        <taxon>Daphniidae</taxon>
        <taxon>Daphnia</taxon>
    </lineage>
</organism>
<reference evidence="2 3" key="1">
    <citation type="journal article" date="2023" name="Nucleic Acids Res.">
        <title>The hologenome of Daphnia magna reveals possible DNA methylation and microbiome-mediated evolution of the host genome.</title>
        <authorList>
            <person name="Chaturvedi A."/>
            <person name="Li X."/>
            <person name="Dhandapani V."/>
            <person name="Marshall H."/>
            <person name="Kissane S."/>
            <person name="Cuenca-Cambronero M."/>
            <person name="Asole G."/>
            <person name="Calvet F."/>
            <person name="Ruiz-Romero M."/>
            <person name="Marangio P."/>
            <person name="Guigo R."/>
            <person name="Rago D."/>
            <person name="Mirbahai L."/>
            <person name="Eastwood N."/>
            <person name="Colbourne J.K."/>
            <person name="Zhou J."/>
            <person name="Mallon E."/>
            <person name="Orsini L."/>
        </authorList>
    </citation>
    <scope>NUCLEOTIDE SEQUENCE [LARGE SCALE GENOMIC DNA]</scope>
    <source>
        <strain evidence="2">LRV0_1</strain>
    </source>
</reference>
<evidence type="ECO:0000313" key="3">
    <source>
        <dbReference type="Proteomes" id="UP001234178"/>
    </source>
</evidence>
<feature type="compositionally biased region" description="Basic and acidic residues" evidence="1">
    <location>
        <begin position="203"/>
        <end position="214"/>
    </location>
</feature>
<dbReference type="EMBL" id="JAOYFB010000041">
    <property type="protein sequence ID" value="KAK4045203.1"/>
    <property type="molecule type" value="Genomic_DNA"/>
</dbReference>
<feature type="non-terminal residue" evidence="2">
    <location>
        <position position="1"/>
    </location>
</feature>
<evidence type="ECO:0000256" key="1">
    <source>
        <dbReference type="SAM" id="MobiDB-lite"/>
    </source>
</evidence>
<gene>
    <name evidence="2" type="ORF">OUZ56_032611</name>
</gene>